<dbReference type="RefSeq" id="WP_011642228.1">
    <property type="nucleotide sequence ID" value="NC_008347.1"/>
</dbReference>
<dbReference type="OrthoDB" id="6198158at2"/>
<proteinExistence type="predicted"/>
<dbReference type="SUPFAM" id="SSF55021">
    <property type="entry name" value="ACT-like"/>
    <property type="match status" value="1"/>
</dbReference>
<keyword evidence="2" id="KW-1185">Reference proteome</keyword>
<protein>
    <recommendedName>
        <fullName evidence="3">Acetolactate synthase small subunit</fullName>
    </recommendedName>
</protein>
<dbReference type="HOGENOM" id="CLU_2219967_0_0_5"/>
<evidence type="ECO:0008006" key="3">
    <source>
        <dbReference type="Google" id="ProtNLM"/>
    </source>
</evidence>
<dbReference type="InterPro" id="IPR045865">
    <property type="entry name" value="ACT-like_dom_sf"/>
</dbReference>
<sequence length="106" mass="11590">MRTSLRIELADAEGALMRLIGLVERRGFTIAAMDKSETSGGQSTVTLSLAARDGARSMDVLARQVARLLDVRGVFTRDTDDRIAPEIAARAVAPSDRWRQACPPRH</sequence>
<dbReference type="Gene3D" id="3.30.70.260">
    <property type="match status" value="1"/>
</dbReference>
<reference evidence="1 2" key="1">
    <citation type="submission" date="2006-08" db="EMBL/GenBank/DDBJ databases">
        <title>Complete sequence of Maricaulis maris MCS10.</title>
        <authorList>
            <consortium name="US DOE Joint Genome Institute"/>
            <person name="Copeland A."/>
            <person name="Lucas S."/>
            <person name="Lapidus A."/>
            <person name="Barry K."/>
            <person name="Detter J.C."/>
            <person name="Glavina del Rio T."/>
            <person name="Hammon N."/>
            <person name="Israni S."/>
            <person name="Dalin E."/>
            <person name="Tice H."/>
            <person name="Pitluck S."/>
            <person name="Saunders E."/>
            <person name="Brettin T."/>
            <person name="Bruce D."/>
            <person name="Han C."/>
            <person name="Tapia R."/>
            <person name="Gilna P."/>
            <person name="Schmutz J."/>
            <person name="Larimer F."/>
            <person name="Land M."/>
            <person name="Hauser L."/>
            <person name="Kyrpides N."/>
            <person name="Mikhailova N."/>
            <person name="Viollier P."/>
            <person name="Stephens C."/>
            <person name="Richardson P."/>
        </authorList>
    </citation>
    <scope>NUCLEOTIDE SEQUENCE [LARGE SCALE GENOMIC DNA]</scope>
    <source>
        <strain evidence="1 2">MCS10</strain>
    </source>
</reference>
<evidence type="ECO:0000313" key="2">
    <source>
        <dbReference type="Proteomes" id="UP000001964"/>
    </source>
</evidence>
<dbReference type="STRING" id="394221.Mmar10_0288"/>
<evidence type="ECO:0000313" key="1">
    <source>
        <dbReference type="EMBL" id="ABI64581.1"/>
    </source>
</evidence>
<dbReference type="KEGG" id="mmr:Mmar10_0288"/>
<dbReference type="AlphaFoldDB" id="Q0AT06"/>
<dbReference type="eggNOG" id="COG3978">
    <property type="taxonomic scope" value="Bacteria"/>
</dbReference>
<dbReference type="Pfam" id="PF13710">
    <property type="entry name" value="ACT_5"/>
    <property type="match status" value="1"/>
</dbReference>
<name>Q0AT06_MARMM</name>
<gene>
    <name evidence="1" type="ordered locus">Mmar10_0288</name>
</gene>
<organism evidence="1 2">
    <name type="scientific">Maricaulis maris (strain MCS10)</name>
    <name type="common">Caulobacter maris</name>
    <dbReference type="NCBI Taxonomy" id="394221"/>
    <lineage>
        <taxon>Bacteria</taxon>
        <taxon>Pseudomonadati</taxon>
        <taxon>Pseudomonadota</taxon>
        <taxon>Alphaproteobacteria</taxon>
        <taxon>Maricaulales</taxon>
        <taxon>Maricaulaceae</taxon>
        <taxon>Maricaulis</taxon>
    </lineage>
</organism>
<dbReference type="EMBL" id="CP000449">
    <property type="protein sequence ID" value="ABI64581.1"/>
    <property type="molecule type" value="Genomic_DNA"/>
</dbReference>
<accession>Q0AT06</accession>
<dbReference type="Proteomes" id="UP000001964">
    <property type="component" value="Chromosome"/>
</dbReference>